<organism evidence="3 4">
    <name type="scientific">Mycobacterium asiaticum</name>
    <dbReference type="NCBI Taxonomy" id="1790"/>
    <lineage>
        <taxon>Bacteria</taxon>
        <taxon>Bacillati</taxon>
        <taxon>Actinomycetota</taxon>
        <taxon>Actinomycetes</taxon>
        <taxon>Mycobacteriales</taxon>
        <taxon>Mycobacteriaceae</taxon>
        <taxon>Mycobacterium</taxon>
    </lineage>
</organism>
<keyword evidence="1" id="KW-0472">Membrane</keyword>
<protein>
    <recommendedName>
        <fullName evidence="2">PE domain-containing protein</fullName>
    </recommendedName>
</protein>
<dbReference type="Pfam" id="PF00934">
    <property type="entry name" value="PE"/>
    <property type="match status" value="1"/>
</dbReference>
<gene>
    <name evidence="3" type="ORF">A5636_25055</name>
</gene>
<dbReference type="Gene3D" id="1.10.287.850">
    <property type="entry name" value="HP0062-like domain"/>
    <property type="match status" value="1"/>
</dbReference>
<feature type="domain" description="PE" evidence="2">
    <location>
        <begin position="8"/>
        <end position="98"/>
    </location>
</feature>
<keyword evidence="1" id="KW-1133">Transmembrane helix</keyword>
<keyword evidence="1" id="KW-0812">Transmembrane</keyword>
<name>A0A1A3N6L7_MYCAS</name>
<dbReference type="AlphaFoldDB" id="A0A1A3N6L7"/>
<dbReference type="EMBL" id="LZLQ01000060">
    <property type="protein sequence ID" value="OBK16699.1"/>
    <property type="molecule type" value="Genomic_DNA"/>
</dbReference>
<proteinExistence type="predicted"/>
<comment type="caution">
    <text evidence="3">The sequence shown here is derived from an EMBL/GenBank/DDBJ whole genome shotgun (WGS) entry which is preliminary data.</text>
</comment>
<sequence>MVLDMSDVMVTPESMQAAATELAAIGSHLDAAHLQAAAPTLAIAPAAADEVSSGIAQLFCRDAEEYQQLAGQVAAFHEQFEQRLTSGAAAYASAETGNAAHLQDFVTSPGAPGSAAASLFGLTFPTTLEEITAPLLGALLTILVGPPLLLFLAGLVYFAPGILQGLAGLANGMG</sequence>
<reference evidence="3 4" key="1">
    <citation type="submission" date="2016-06" db="EMBL/GenBank/DDBJ databases">
        <authorList>
            <person name="Kjaerup R.B."/>
            <person name="Dalgaard T.S."/>
            <person name="Juul-Madsen H.R."/>
        </authorList>
    </citation>
    <scope>NUCLEOTIDE SEQUENCE [LARGE SCALE GENOMIC DNA]</scope>
    <source>
        <strain evidence="3 4">1245139.5</strain>
    </source>
</reference>
<dbReference type="InterPro" id="IPR038332">
    <property type="entry name" value="PPE_sf"/>
</dbReference>
<dbReference type="OrthoDB" id="4752470at2"/>
<feature type="transmembrane region" description="Helical" evidence="1">
    <location>
        <begin position="135"/>
        <end position="159"/>
    </location>
</feature>
<dbReference type="InterPro" id="IPR000084">
    <property type="entry name" value="PE-PGRS_N"/>
</dbReference>
<evidence type="ECO:0000313" key="3">
    <source>
        <dbReference type="EMBL" id="OBK16699.1"/>
    </source>
</evidence>
<evidence type="ECO:0000259" key="2">
    <source>
        <dbReference type="Pfam" id="PF00934"/>
    </source>
</evidence>
<keyword evidence="4" id="KW-1185">Reference proteome</keyword>
<accession>A0A1A3N6L7</accession>
<dbReference type="SUPFAM" id="SSF140459">
    <property type="entry name" value="PE/PPE dimer-like"/>
    <property type="match status" value="1"/>
</dbReference>
<evidence type="ECO:0000256" key="1">
    <source>
        <dbReference type="SAM" id="Phobius"/>
    </source>
</evidence>
<evidence type="ECO:0000313" key="4">
    <source>
        <dbReference type="Proteomes" id="UP000093629"/>
    </source>
</evidence>
<dbReference type="Proteomes" id="UP000093629">
    <property type="component" value="Unassembled WGS sequence"/>
</dbReference>